<reference evidence="3 4" key="1">
    <citation type="submission" date="2016-10" db="EMBL/GenBank/DDBJ databases">
        <authorList>
            <person name="de Groot N.N."/>
        </authorList>
    </citation>
    <scope>NUCLEOTIDE SEQUENCE [LARGE SCALE GENOMIC DNA]</scope>
    <source>
        <strain evidence="3 4">DSM 23126</strain>
    </source>
</reference>
<dbReference type="InterPro" id="IPR045886">
    <property type="entry name" value="ThiF/MoeB/HesA"/>
</dbReference>
<dbReference type="GO" id="GO:0008641">
    <property type="term" value="F:ubiquitin-like modifier activating enzyme activity"/>
    <property type="evidence" value="ECO:0007669"/>
    <property type="project" value="InterPro"/>
</dbReference>
<dbReference type="OrthoDB" id="9804286at2"/>
<gene>
    <name evidence="3" type="ORF">SAMN05421781_1269</name>
</gene>
<dbReference type="RefSeq" id="WP_091612600.1">
    <property type="nucleotide sequence ID" value="NZ_FNNC01000002.1"/>
</dbReference>
<keyword evidence="4" id="KW-1185">Reference proteome</keyword>
<keyword evidence="3" id="KW-0808">Transferase</keyword>
<keyword evidence="3" id="KW-0548">Nucleotidyltransferase</keyword>
<dbReference type="SUPFAM" id="SSF69572">
    <property type="entry name" value="Activating enzymes of the ubiquitin-like proteins"/>
    <property type="match status" value="1"/>
</dbReference>
<dbReference type="GO" id="GO:0005829">
    <property type="term" value="C:cytosol"/>
    <property type="evidence" value="ECO:0007669"/>
    <property type="project" value="TreeGrafter"/>
</dbReference>
<sequence>MDERYSRQQLFSPIGEAGQKKLSESSVTIVGAGALGASAAEMLVRAGVGTVTIADRDYVEYSNLQRQQLYTEKDAAEQMPKAAAAEKRLREINSGVHVHGEVVDVDFTWIEARAAETDLIIDGTDNFDTRLLINDAARKYRKPWVYGACVGSIGMVHPFLPGERPCFRCVWKKIPSQGQTCDTVGVIAPAVQSVAAKQTAAALKILVGDGESLPVTLDYFDLWNQQQFSIGLQSSKDPGCLSCGEKAEYPALTYEHSNKTSVLCGRDTVQIRPGESKQLNFERLERDWESRNWSVRKNPYLLSVQTETRRIVLFQDGRALIHGTSDVQEAKRWYAQLLG</sequence>
<dbReference type="InterPro" id="IPR035985">
    <property type="entry name" value="Ubiquitin-activating_enz"/>
</dbReference>
<dbReference type="STRING" id="1122204.SAMN05421781_1269"/>
<dbReference type="PANTHER" id="PTHR10953">
    <property type="entry name" value="UBIQUITIN-ACTIVATING ENZYME E1"/>
    <property type="match status" value="1"/>
</dbReference>
<dbReference type="GO" id="GO:0004792">
    <property type="term" value="F:thiosulfate-cyanide sulfurtransferase activity"/>
    <property type="evidence" value="ECO:0007669"/>
    <property type="project" value="TreeGrafter"/>
</dbReference>
<dbReference type="AlphaFoldDB" id="A0A1H2T6Y5"/>
<dbReference type="Proteomes" id="UP000199488">
    <property type="component" value="Unassembled WGS sequence"/>
</dbReference>
<evidence type="ECO:0000259" key="2">
    <source>
        <dbReference type="Pfam" id="PF00899"/>
    </source>
</evidence>
<accession>A0A1H2T6Y5</accession>
<dbReference type="Pfam" id="PF00899">
    <property type="entry name" value="ThiF"/>
    <property type="match status" value="1"/>
</dbReference>
<dbReference type="GO" id="GO:0016779">
    <property type="term" value="F:nucleotidyltransferase activity"/>
    <property type="evidence" value="ECO:0007669"/>
    <property type="project" value="UniProtKB-KW"/>
</dbReference>
<dbReference type="CDD" id="cd00757">
    <property type="entry name" value="ThiF_MoeB_HesA_family"/>
    <property type="match status" value="1"/>
</dbReference>
<feature type="domain" description="THIF-type NAD/FAD binding fold" evidence="2">
    <location>
        <begin position="5"/>
        <end position="240"/>
    </location>
</feature>
<evidence type="ECO:0000313" key="4">
    <source>
        <dbReference type="Proteomes" id="UP000199488"/>
    </source>
</evidence>
<dbReference type="FunFam" id="3.40.50.720:FF:000080">
    <property type="entry name" value="Thiazole biosynthesis adenylyltransferase ThiF"/>
    <property type="match status" value="1"/>
</dbReference>
<dbReference type="GO" id="GO:0008146">
    <property type="term" value="F:sulfotransferase activity"/>
    <property type="evidence" value="ECO:0007669"/>
    <property type="project" value="TreeGrafter"/>
</dbReference>
<dbReference type="Gene3D" id="3.40.50.720">
    <property type="entry name" value="NAD(P)-binding Rossmann-like Domain"/>
    <property type="match status" value="1"/>
</dbReference>
<protein>
    <submittedName>
        <fullName evidence="3">Adenylyltransferase and sulfurtransferase</fullName>
    </submittedName>
</protein>
<dbReference type="PANTHER" id="PTHR10953:SF102">
    <property type="entry name" value="ADENYLYLTRANSFERASE AND SULFURTRANSFERASE MOCS3"/>
    <property type="match status" value="1"/>
</dbReference>
<dbReference type="InterPro" id="IPR000594">
    <property type="entry name" value="ThiF_NAD_FAD-bd"/>
</dbReference>
<organism evidence="3 4">
    <name type="scientific">Marinococcus luteus</name>
    <dbReference type="NCBI Taxonomy" id="1122204"/>
    <lineage>
        <taxon>Bacteria</taxon>
        <taxon>Bacillati</taxon>
        <taxon>Bacillota</taxon>
        <taxon>Bacilli</taxon>
        <taxon>Bacillales</taxon>
        <taxon>Bacillaceae</taxon>
        <taxon>Marinococcus</taxon>
    </lineage>
</organism>
<name>A0A1H2T6Y5_9BACI</name>
<evidence type="ECO:0000256" key="1">
    <source>
        <dbReference type="ARBA" id="ARBA00009919"/>
    </source>
</evidence>
<evidence type="ECO:0000313" key="3">
    <source>
        <dbReference type="EMBL" id="SDW39590.1"/>
    </source>
</evidence>
<dbReference type="EMBL" id="FNNC01000002">
    <property type="protein sequence ID" value="SDW39590.1"/>
    <property type="molecule type" value="Genomic_DNA"/>
</dbReference>
<proteinExistence type="inferred from homology"/>
<comment type="similarity">
    <text evidence="1">Belongs to the HesA/MoeB/ThiF family.</text>
</comment>